<feature type="region of interest" description="Disordered" evidence="1">
    <location>
        <begin position="163"/>
        <end position="183"/>
    </location>
</feature>
<dbReference type="EMBL" id="JARKNE010000006">
    <property type="protein sequence ID" value="KAK5825665.1"/>
    <property type="molecule type" value="Genomic_DNA"/>
</dbReference>
<evidence type="ECO:0000256" key="1">
    <source>
        <dbReference type="SAM" id="MobiDB-lite"/>
    </source>
</evidence>
<name>A0ABR0PML1_GOSAR</name>
<keyword evidence="3" id="KW-1185">Reference proteome</keyword>
<dbReference type="Proteomes" id="UP001358586">
    <property type="component" value="Chromosome 6"/>
</dbReference>
<sequence length="183" mass="20660">MGYDKSVSSIMEKHGWQIFCIHPDNVLGKVAREFYAHITSSNNPFIYVRGISFPFDEDRTNAQFGLTDVQDKHTPFVENINAKGLNQVLKDLCVGGSWWTVSSQECHMVERTSLKSIGKARRAEEEPIEVQSDKVESANVRAGPKKWKVAEAEPKKTKIMNIESDEEEQNETTTVVKATEKGK</sequence>
<reference evidence="2 3" key="1">
    <citation type="submission" date="2023-03" db="EMBL/GenBank/DDBJ databases">
        <title>WGS of Gossypium arboreum.</title>
        <authorList>
            <person name="Yu D."/>
        </authorList>
    </citation>
    <scope>NUCLEOTIDE SEQUENCE [LARGE SCALE GENOMIC DNA]</scope>
    <source>
        <tissue evidence="2">Leaf</tissue>
    </source>
</reference>
<evidence type="ECO:0000313" key="3">
    <source>
        <dbReference type="Proteomes" id="UP001358586"/>
    </source>
</evidence>
<comment type="caution">
    <text evidence="2">The sequence shown here is derived from an EMBL/GenBank/DDBJ whole genome shotgun (WGS) entry which is preliminary data.</text>
</comment>
<proteinExistence type="predicted"/>
<accession>A0ABR0PML1</accession>
<gene>
    <name evidence="2" type="ORF">PVK06_020523</name>
</gene>
<evidence type="ECO:0000313" key="2">
    <source>
        <dbReference type="EMBL" id="KAK5825665.1"/>
    </source>
</evidence>
<protein>
    <submittedName>
        <fullName evidence="2">Uncharacterized protein</fullName>
    </submittedName>
</protein>
<organism evidence="2 3">
    <name type="scientific">Gossypium arboreum</name>
    <name type="common">Tree cotton</name>
    <name type="synonym">Gossypium nanking</name>
    <dbReference type="NCBI Taxonomy" id="29729"/>
    <lineage>
        <taxon>Eukaryota</taxon>
        <taxon>Viridiplantae</taxon>
        <taxon>Streptophyta</taxon>
        <taxon>Embryophyta</taxon>
        <taxon>Tracheophyta</taxon>
        <taxon>Spermatophyta</taxon>
        <taxon>Magnoliopsida</taxon>
        <taxon>eudicotyledons</taxon>
        <taxon>Gunneridae</taxon>
        <taxon>Pentapetalae</taxon>
        <taxon>rosids</taxon>
        <taxon>malvids</taxon>
        <taxon>Malvales</taxon>
        <taxon>Malvaceae</taxon>
        <taxon>Malvoideae</taxon>
        <taxon>Gossypium</taxon>
    </lineage>
</organism>